<dbReference type="EMBL" id="PZZN01000003">
    <property type="protein sequence ID" value="PTM45014.1"/>
    <property type="molecule type" value="Genomic_DNA"/>
</dbReference>
<reference evidence="1 2" key="1">
    <citation type="submission" date="2018-04" db="EMBL/GenBank/DDBJ databases">
        <title>Genomic Encyclopedia of Type Strains, Phase III (KMG-III): the genomes of soil and plant-associated and newly described type strains.</title>
        <authorList>
            <person name="Whitman W."/>
        </authorList>
    </citation>
    <scope>NUCLEOTIDE SEQUENCE [LARGE SCALE GENOMIC DNA]</scope>
    <source>
        <strain evidence="1 2">NW12</strain>
    </source>
</reference>
<gene>
    <name evidence="1" type="ORF">C8J24_3231</name>
</gene>
<evidence type="ECO:0000313" key="1">
    <source>
        <dbReference type="EMBL" id="PTM45014.1"/>
    </source>
</evidence>
<evidence type="ECO:0000313" key="2">
    <source>
        <dbReference type="Proteomes" id="UP000240996"/>
    </source>
</evidence>
<proteinExistence type="predicted"/>
<comment type="caution">
    <text evidence="1">The sequence shown here is derived from an EMBL/GenBank/DDBJ whole genome shotgun (WGS) entry which is preliminary data.</text>
</comment>
<dbReference type="RefSeq" id="WP_107933927.1">
    <property type="nucleotide sequence ID" value="NZ_JASPFS010000001.1"/>
</dbReference>
<keyword evidence="2" id="KW-1185">Reference proteome</keyword>
<dbReference type="AlphaFoldDB" id="A0A2T4YNN0"/>
<organism evidence="1 2">
    <name type="scientific">Sphingomonas aerolata</name>
    <dbReference type="NCBI Taxonomy" id="185951"/>
    <lineage>
        <taxon>Bacteria</taxon>
        <taxon>Pseudomonadati</taxon>
        <taxon>Pseudomonadota</taxon>
        <taxon>Alphaproteobacteria</taxon>
        <taxon>Sphingomonadales</taxon>
        <taxon>Sphingomonadaceae</taxon>
        <taxon>Sphingomonas</taxon>
    </lineage>
</organism>
<protein>
    <submittedName>
        <fullName evidence="1">Uncharacterized protein</fullName>
    </submittedName>
</protein>
<dbReference type="Proteomes" id="UP000240996">
    <property type="component" value="Unassembled WGS sequence"/>
</dbReference>
<accession>A0A2T4YNN0</accession>
<sequence>MDDEFAEAVAGALAAQGFVLENLYALLLASDTDPVRACQATAHRMLKDFGSLQATGVQVMTDDEVNRIKRHALDRLERFWNGVERRLANLPQS</sequence>
<name>A0A2T4YNN0_9SPHN</name>